<dbReference type="InterPro" id="IPR045518">
    <property type="entry name" value="2EXR"/>
</dbReference>
<evidence type="ECO:0000256" key="1">
    <source>
        <dbReference type="SAM" id="MobiDB-lite"/>
    </source>
</evidence>
<protein>
    <recommendedName>
        <fullName evidence="2">2EXR domain-containing protein</fullName>
    </recommendedName>
</protein>
<proteinExistence type="predicted"/>
<feature type="region of interest" description="Disordered" evidence="1">
    <location>
        <begin position="197"/>
        <end position="229"/>
    </location>
</feature>
<dbReference type="Proteomes" id="UP000799291">
    <property type="component" value="Unassembled WGS sequence"/>
</dbReference>
<evidence type="ECO:0000259" key="2">
    <source>
        <dbReference type="Pfam" id="PF20150"/>
    </source>
</evidence>
<keyword evidence="4" id="KW-1185">Reference proteome</keyword>
<name>A0A6G1IIK2_9PLEO</name>
<dbReference type="OrthoDB" id="3894566at2759"/>
<gene>
    <name evidence="3" type="ORF">K458DRAFT_446655</name>
</gene>
<feature type="domain" description="2EXR" evidence="2">
    <location>
        <begin position="15"/>
        <end position="86"/>
    </location>
</feature>
<dbReference type="EMBL" id="MU005615">
    <property type="protein sequence ID" value="KAF2678052.1"/>
    <property type="molecule type" value="Genomic_DNA"/>
</dbReference>
<reference evidence="3" key="1">
    <citation type="journal article" date="2020" name="Stud. Mycol.">
        <title>101 Dothideomycetes genomes: a test case for predicting lifestyles and emergence of pathogens.</title>
        <authorList>
            <person name="Haridas S."/>
            <person name="Albert R."/>
            <person name="Binder M."/>
            <person name="Bloem J."/>
            <person name="Labutti K."/>
            <person name="Salamov A."/>
            <person name="Andreopoulos B."/>
            <person name="Baker S."/>
            <person name="Barry K."/>
            <person name="Bills G."/>
            <person name="Bluhm B."/>
            <person name="Cannon C."/>
            <person name="Castanera R."/>
            <person name="Culley D."/>
            <person name="Daum C."/>
            <person name="Ezra D."/>
            <person name="Gonzalez J."/>
            <person name="Henrissat B."/>
            <person name="Kuo A."/>
            <person name="Liang C."/>
            <person name="Lipzen A."/>
            <person name="Lutzoni F."/>
            <person name="Magnuson J."/>
            <person name="Mondo S."/>
            <person name="Nolan M."/>
            <person name="Ohm R."/>
            <person name="Pangilinan J."/>
            <person name="Park H.-J."/>
            <person name="Ramirez L."/>
            <person name="Alfaro M."/>
            <person name="Sun H."/>
            <person name="Tritt A."/>
            <person name="Yoshinaga Y."/>
            <person name="Zwiers L.-H."/>
            <person name="Turgeon B."/>
            <person name="Goodwin S."/>
            <person name="Spatafora J."/>
            <person name="Crous P."/>
            <person name="Grigoriev I."/>
        </authorList>
    </citation>
    <scope>NUCLEOTIDE SEQUENCE</scope>
    <source>
        <strain evidence="3">CBS 122367</strain>
    </source>
</reference>
<accession>A0A6G1IIK2</accession>
<dbReference type="AlphaFoldDB" id="A0A6G1IIK2"/>
<organism evidence="3 4">
    <name type="scientific">Lentithecium fluviatile CBS 122367</name>
    <dbReference type="NCBI Taxonomy" id="1168545"/>
    <lineage>
        <taxon>Eukaryota</taxon>
        <taxon>Fungi</taxon>
        <taxon>Dikarya</taxon>
        <taxon>Ascomycota</taxon>
        <taxon>Pezizomycotina</taxon>
        <taxon>Dothideomycetes</taxon>
        <taxon>Pleosporomycetidae</taxon>
        <taxon>Pleosporales</taxon>
        <taxon>Massarineae</taxon>
        <taxon>Lentitheciaceae</taxon>
        <taxon>Lentithecium</taxon>
    </lineage>
</organism>
<evidence type="ECO:0000313" key="3">
    <source>
        <dbReference type="EMBL" id="KAF2678052.1"/>
    </source>
</evidence>
<evidence type="ECO:0000313" key="4">
    <source>
        <dbReference type="Proteomes" id="UP000799291"/>
    </source>
</evidence>
<dbReference type="Pfam" id="PF20150">
    <property type="entry name" value="2EXR"/>
    <property type="match status" value="1"/>
</dbReference>
<sequence>MQAPLNASGQSTLLSLPLELRDHIYSFLLLPQHVYTSSATPETYTIYRSNKDQPTYVDTRIYLPARLSPNILQTCKQLREECLSFHAHHLNSLSPTTVTDPTPPESTLSHKLAARNNTHPDETMERYHDDGVVRITLEILRTFRGTMGFFVPVRDVPSPHFLSFLPLLGRIKKMKFIVWAGYDWWSGNSTRPVISIDRSRRAKPKRTWPDQTDVQQPSVRREDDSIPSQARRPDRLAVAIDTVLQHLPVVEELQVDVLLHATDFTNWDLPEEIKWEGIREWLDGPVSLSAGAQLKKVHRRLIVVHQGPPTISGTFLRQCEIGDGTWDNDDLSVEPSFTESFSRTIEPV</sequence>
<feature type="compositionally biased region" description="Polar residues" evidence="1">
    <location>
        <begin position="209"/>
        <end position="218"/>
    </location>
</feature>